<name>A0A8J5UIU9_FUSOX</name>
<comment type="caution">
    <text evidence="1">The sequence shown here is derived from an EMBL/GenBank/DDBJ whole genome shotgun (WGS) entry which is preliminary data.</text>
</comment>
<organism evidence="1 2">
    <name type="scientific">Fusarium oxysporum f. sp. raphani</name>
    <dbReference type="NCBI Taxonomy" id="96318"/>
    <lineage>
        <taxon>Eukaryota</taxon>
        <taxon>Fungi</taxon>
        <taxon>Dikarya</taxon>
        <taxon>Ascomycota</taxon>
        <taxon>Pezizomycotina</taxon>
        <taxon>Sordariomycetes</taxon>
        <taxon>Hypocreomycetidae</taxon>
        <taxon>Hypocreales</taxon>
        <taxon>Nectriaceae</taxon>
        <taxon>Fusarium</taxon>
        <taxon>Fusarium oxysporum species complex</taxon>
    </lineage>
</organism>
<accession>A0A8J5UIU9</accession>
<sequence length="124" mass="14232">MAPSQEQQIINQLQSNWIWIPDWVDSSKQNTAARIVTFIRKFTLPSQPTRTLLHFSADTRYKLIINGTRVAVGPARGSPLIWYYDSLDIAPHLTQGDNEIRFVVIRYFAASRGECLLRELRSQG</sequence>
<dbReference type="EMBL" id="JAELUR010000010">
    <property type="protein sequence ID" value="KAG7426651.1"/>
    <property type="molecule type" value="Genomic_DNA"/>
</dbReference>
<dbReference type="Proteomes" id="UP000693942">
    <property type="component" value="Unassembled WGS sequence"/>
</dbReference>
<protein>
    <submittedName>
        <fullName evidence="1">Uncharacterized protein</fullName>
    </submittedName>
</protein>
<evidence type="ECO:0000313" key="1">
    <source>
        <dbReference type="EMBL" id="KAG7426651.1"/>
    </source>
</evidence>
<proteinExistence type="predicted"/>
<reference evidence="1" key="1">
    <citation type="submission" date="2021-04" db="EMBL/GenBank/DDBJ databases">
        <title>First draft genome resource for Brassicaceae pathogens Fusarium oxysporum f. sp. raphani and Fusarium oxysporum f. sp. rapae.</title>
        <authorList>
            <person name="Asai S."/>
        </authorList>
    </citation>
    <scope>NUCLEOTIDE SEQUENCE</scope>
    <source>
        <strain evidence="1">Tf1262</strain>
    </source>
</reference>
<dbReference type="AlphaFoldDB" id="A0A8J5UIU9"/>
<gene>
    <name evidence="1" type="ORF">Forpi1262_v012284</name>
</gene>
<evidence type="ECO:0000313" key="2">
    <source>
        <dbReference type="Proteomes" id="UP000693942"/>
    </source>
</evidence>